<dbReference type="InterPro" id="IPR024205">
    <property type="entry name" value="Mst1_2_SARAH_domain"/>
</dbReference>
<protein>
    <recommendedName>
        <fullName evidence="3">SARAH domain-containing protein</fullName>
    </recommendedName>
</protein>
<dbReference type="FunFam" id="4.10.170.10:FF:000002">
    <property type="entry name" value="serine/threonine-protein kinase 3"/>
    <property type="match status" value="1"/>
</dbReference>
<dbReference type="InterPro" id="IPR036674">
    <property type="entry name" value="p53_tetramer_sf"/>
</dbReference>
<dbReference type="KEGG" id="api:103310035"/>
<feature type="domain" description="SARAH" evidence="3">
    <location>
        <begin position="142"/>
        <end position="189"/>
    </location>
</feature>
<dbReference type="Gene3D" id="4.10.170.10">
    <property type="entry name" value="p53-like tetramerisation domain"/>
    <property type="match status" value="1"/>
</dbReference>
<evidence type="ECO:0000313" key="4">
    <source>
        <dbReference type="EnsemblMetazoa" id="XP_029345706.1"/>
    </source>
</evidence>
<evidence type="ECO:0000256" key="1">
    <source>
        <dbReference type="ARBA" id="ARBA00022527"/>
    </source>
</evidence>
<dbReference type="GO" id="GO:0004674">
    <property type="term" value="F:protein serine/threonine kinase activity"/>
    <property type="evidence" value="ECO:0007669"/>
    <property type="project" value="UniProtKB-KW"/>
</dbReference>
<name>A0A8R2JT71_ACYPI</name>
<dbReference type="GeneID" id="103310035"/>
<dbReference type="GO" id="GO:0007165">
    <property type="term" value="P:signal transduction"/>
    <property type="evidence" value="ECO:0007669"/>
    <property type="project" value="InterPro"/>
</dbReference>
<dbReference type="OrthoDB" id="8693905at2759"/>
<evidence type="ECO:0000256" key="2">
    <source>
        <dbReference type="ARBA" id="ARBA00022777"/>
    </source>
</evidence>
<dbReference type="Proteomes" id="UP000007819">
    <property type="component" value="Chromosome A2"/>
</dbReference>
<dbReference type="Pfam" id="PF11629">
    <property type="entry name" value="Mst1_SARAH"/>
    <property type="match status" value="1"/>
</dbReference>
<dbReference type="GO" id="GO:0051262">
    <property type="term" value="P:protein tetramerization"/>
    <property type="evidence" value="ECO:0007669"/>
    <property type="project" value="InterPro"/>
</dbReference>
<keyword evidence="2" id="KW-0418">Kinase</keyword>
<dbReference type="RefSeq" id="XP_029345706.1">
    <property type="nucleotide sequence ID" value="XM_029489846.1"/>
</dbReference>
<reference evidence="5" key="1">
    <citation type="submission" date="2010-06" db="EMBL/GenBank/DDBJ databases">
        <authorList>
            <person name="Jiang H."/>
            <person name="Abraham K."/>
            <person name="Ali S."/>
            <person name="Alsbrooks S.L."/>
            <person name="Anim B.N."/>
            <person name="Anosike U.S."/>
            <person name="Attaway T."/>
            <person name="Bandaranaike D.P."/>
            <person name="Battles P.K."/>
            <person name="Bell S.N."/>
            <person name="Bell A.V."/>
            <person name="Beltran B."/>
            <person name="Bickham C."/>
            <person name="Bustamante Y."/>
            <person name="Caleb T."/>
            <person name="Canada A."/>
            <person name="Cardenas V."/>
            <person name="Carter K."/>
            <person name="Chacko J."/>
            <person name="Chandrabose M.N."/>
            <person name="Chavez D."/>
            <person name="Chavez A."/>
            <person name="Chen L."/>
            <person name="Chu H.-S."/>
            <person name="Claassen K.J."/>
            <person name="Cockrell R."/>
            <person name="Collins M."/>
            <person name="Cooper J.A."/>
            <person name="Cree A."/>
            <person name="Curry S.M."/>
            <person name="Da Y."/>
            <person name="Dao M.D."/>
            <person name="Das B."/>
            <person name="Davila M.-L."/>
            <person name="Davy-Carroll L."/>
            <person name="Denson S."/>
            <person name="Dinh H."/>
            <person name="Ebong V.E."/>
            <person name="Edwards J.R."/>
            <person name="Egan A."/>
            <person name="El-Daye J."/>
            <person name="Escobedo L."/>
            <person name="Fernandez S."/>
            <person name="Fernando P.R."/>
            <person name="Flagg N."/>
            <person name="Forbes L.D."/>
            <person name="Fowler R.G."/>
            <person name="Fu Q."/>
            <person name="Gabisi R.A."/>
            <person name="Ganer J."/>
            <person name="Garbino Pronczuk A."/>
            <person name="Garcia R.M."/>
            <person name="Garner T."/>
            <person name="Garrett T.E."/>
            <person name="Gonzalez D.A."/>
            <person name="Hamid H."/>
            <person name="Hawkins E.S."/>
            <person name="Hirani K."/>
            <person name="Hogues M.E."/>
            <person name="Hollins B."/>
            <person name="Hsiao C.-H."/>
            <person name="Jabil R."/>
            <person name="James M.L."/>
            <person name="Jhangiani S.N."/>
            <person name="Johnson B."/>
            <person name="Johnson Q."/>
            <person name="Joshi V."/>
            <person name="Kalu J.B."/>
            <person name="Kam C."/>
            <person name="Kashfia A."/>
            <person name="Keebler J."/>
            <person name="Kisamo H."/>
            <person name="Kovar C.L."/>
            <person name="Lago L.A."/>
            <person name="Lai C.-Y."/>
            <person name="Laidlaw J."/>
            <person name="Lara F."/>
            <person name="Le T.-K."/>
            <person name="Lee S.L."/>
            <person name="Legall F.H."/>
            <person name="Lemon S.J."/>
            <person name="Lewis L.R."/>
            <person name="Li B."/>
            <person name="Liu Y."/>
            <person name="Liu Y.-S."/>
            <person name="Lopez J."/>
            <person name="Lozado R.J."/>
            <person name="Lu J."/>
            <person name="Madu R.C."/>
            <person name="Maheshwari M."/>
            <person name="Maheshwari R."/>
            <person name="Malloy K."/>
            <person name="Martinez E."/>
            <person name="Mathew T."/>
            <person name="Mercado I.C."/>
            <person name="Mercado C."/>
            <person name="Meyer B."/>
            <person name="Montgomery K."/>
            <person name="Morgan M.B."/>
            <person name="Munidasa M."/>
            <person name="Nazareth L.V."/>
            <person name="Nelson J."/>
            <person name="Ng B.M."/>
            <person name="Nguyen N.B."/>
            <person name="Nguyen P.Q."/>
            <person name="Nguyen T."/>
            <person name="Obregon M."/>
            <person name="Okwuonu G.O."/>
            <person name="Onwere C.G."/>
            <person name="Orozco G."/>
            <person name="Parra A."/>
            <person name="Patel S."/>
            <person name="Patil S."/>
            <person name="Perez A."/>
            <person name="Perez Y."/>
            <person name="Pham C."/>
            <person name="Primus E.L."/>
            <person name="Pu L.-L."/>
            <person name="Puazo M."/>
            <person name="Qin X."/>
            <person name="Quiroz J.B."/>
            <person name="Reese J."/>
            <person name="Richards S."/>
            <person name="Rives C.M."/>
            <person name="Robberts R."/>
            <person name="Ruiz S.J."/>
            <person name="Ruiz M.J."/>
            <person name="Santibanez J."/>
            <person name="Schneider B.W."/>
            <person name="Sisson I."/>
            <person name="Smith M."/>
            <person name="Sodergren E."/>
            <person name="Song X.-Z."/>
            <person name="Song B.B."/>
            <person name="Summersgill H."/>
            <person name="Thelus R."/>
            <person name="Thornton R.D."/>
            <person name="Trejos Z.Y."/>
            <person name="Usmani K."/>
            <person name="Vattathil S."/>
            <person name="Villasana D."/>
            <person name="Walker D.L."/>
            <person name="Wang S."/>
            <person name="Wang K."/>
            <person name="White C.S."/>
            <person name="Williams A.C."/>
            <person name="Williamson J."/>
            <person name="Wilson K."/>
            <person name="Woghiren I.O."/>
            <person name="Woodworth J.R."/>
            <person name="Worley K.C."/>
            <person name="Wright R.A."/>
            <person name="Wu W."/>
            <person name="Young L."/>
            <person name="Zhang L."/>
            <person name="Zhang J."/>
            <person name="Zhu Y."/>
            <person name="Muzny D.M."/>
            <person name="Weinstock G."/>
            <person name="Gibbs R.A."/>
        </authorList>
    </citation>
    <scope>NUCLEOTIDE SEQUENCE [LARGE SCALE GENOMIC DNA]</scope>
    <source>
        <strain evidence="5">LSR1</strain>
    </source>
</reference>
<keyword evidence="1" id="KW-0723">Serine/threonine-protein kinase</keyword>
<reference evidence="4" key="2">
    <citation type="submission" date="2022-06" db="UniProtKB">
        <authorList>
            <consortium name="EnsemblMetazoa"/>
        </authorList>
    </citation>
    <scope>IDENTIFICATION</scope>
</reference>
<proteinExistence type="predicted"/>
<dbReference type="AlphaFoldDB" id="A0A8R2JT71"/>
<keyword evidence="5" id="KW-1185">Reference proteome</keyword>
<organism evidence="4 5">
    <name type="scientific">Acyrthosiphon pisum</name>
    <name type="common">Pea aphid</name>
    <dbReference type="NCBI Taxonomy" id="7029"/>
    <lineage>
        <taxon>Eukaryota</taxon>
        <taxon>Metazoa</taxon>
        <taxon>Ecdysozoa</taxon>
        <taxon>Arthropoda</taxon>
        <taxon>Hexapoda</taxon>
        <taxon>Insecta</taxon>
        <taxon>Pterygota</taxon>
        <taxon>Neoptera</taxon>
        <taxon>Paraneoptera</taxon>
        <taxon>Hemiptera</taxon>
        <taxon>Sternorrhyncha</taxon>
        <taxon>Aphidomorpha</taxon>
        <taxon>Aphidoidea</taxon>
        <taxon>Aphididae</taxon>
        <taxon>Macrosiphini</taxon>
        <taxon>Acyrthosiphon</taxon>
    </lineage>
</organism>
<dbReference type="EnsemblMetazoa" id="XM_029489846.1">
    <property type="protein sequence ID" value="XP_029345706.1"/>
    <property type="gene ID" value="LOC103310035"/>
</dbReference>
<accession>A0A8R2JT71</accession>
<evidence type="ECO:0000259" key="3">
    <source>
        <dbReference type="PROSITE" id="PS50951"/>
    </source>
</evidence>
<dbReference type="CDD" id="cd21889">
    <property type="entry name" value="SARAH_Hpo"/>
    <property type="match status" value="1"/>
</dbReference>
<sequence>MIVDDSTLLPDKSKGTSLKSNSLVEEFRTMVINSDGEDDSTMNRLDTGPEELIKPSRKKYRPMYLDHIHKKIELKNDNFDVGNKFFGDRLDSAQDVSQIDESEKTRTLNQFPMPQINCKPDGNLPTDFHQNQYNKPTVDGDFGFLKFLSFDDLQQRMSNLDSEMEHEIDELRRRYQIKRKPILDAMDKKRNRQRFF</sequence>
<keyword evidence="2" id="KW-0808">Transferase</keyword>
<dbReference type="PROSITE" id="PS50951">
    <property type="entry name" value="SARAH"/>
    <property type="match status" value="1"/>
</dbReference>
<dbReference type="InterPro" id="IPR011524">
    <property type="entry name" value="SARAH_dom"/>
</dbReference>
<evidence type="ECO:0000313" key="5">
    <source>
        <dbReference type="Proteomes" id="UP000007819"/>
    </source>
</evidence>